<dbReference type="Gene3D" id="3.40.190.100">
    <property type="entry name" value="Glycine betaine-binding periplasmic protein, domain 2"/>
    <property type="match status" value="1"/>
</dbReference>
<gene>
    <name evidence="2" type="ORF">LRX75_12995</name>
</gene>
<dbReference type="Proteomes" id="UP001139089">
    <property type="component" value="Unassembled WGS sequence"/>
</dbReference>
<feature type="domain" description="ABC-type glycine betaine transport system substrate-binding" evidence="1">
    <location>
        <begin position="46"/>
        <end position="329"/>
    </location>
</feature>
<dbReference type="AlphaFoldDB" id="A0A9X1NTC0"/>
<dbReference type="SUPFAM" id="SSF53850">
    <property type="entry name" value="Periplasmic binding protein-like II"/>
    <property type="match status" value="1"/>
</dbReference>
<proteinExistence type="predicted"/>
<dbReference type="InterPro" id="IPR007210">
    <property type="entry name" value="ABC_Gly_betaine_transp_sub-bd"/>
</dbReference>
<dbReference type="EMBL" id="JAJOZR010000007">
    <property type="protein sequence ID" value="MCD7109955.1"/>
    <property type="molecule type" value="Genomic_DNA"/>
</dbReference>
<dbReference type="Pfam" id="PF04069">
    <property type="entry name" value="OpuAC"/>
    <property type="match status" value="1"/>
</dbReference>
<evidence type="ECO:0000313" key="3">
    <source>
        <dbReference type="Proteomes" id="UP001139089"/>
    </source>
</evidence>
<sequence>MKNMRDICERVAKAAIGPTLATAFGFLAGALVLLPGGPARAEGCGTISIAEMTWGSAAITAHIDRFILEKGYGCTVTLVPGDTMPTFASMNAEGRPDMAPEIWAASLQRPLDDALRDGRLVETTRVLTDGGVEGWWIPRYISEAHPDIKTVQDALKHPDLFPSPQDPAKGAVHTCPADWNCQIPTANLYRALKGDDAGFQLIDSGSAARLDGSIARAFEEKKGWLGYYWAPTAILGKYEMVKLSFGVAHDRAEWNSCTAVPDCSAPVVNGYPTTDVYTIVTRDFPEKAGPAALAYVSKRQWDNQTVNGVLAHMDQTNGSREDAARYFLTTFEPVWATWVPADIAAKVKAAL</sequence>
<name>A0A9X1NTC0_9HYPH</name>
<dbReference type="GO" id="GO:0022857">
    <property type="term" value="F:transmembrane transporter activity"/>
    <property type="evidence" value="ECO:0007669"/>
    <property type="project" value="InterPro"/>
</dbReference>
<reference evidence="2" key="1">
    <citation type="submission" date="2021-12" db="EMBL/GenBank/DDBJ databases">
        <authorList>
            <person name="Li Y."/>
        </authorList>
    </citation>
    <scope>NUCLEOTIDE SEQUENCE</scope>
    <source>
        <strain evidence="2">DKSPLA3</strain>
    </source>
</reference>
<dbReference type="GO" id="GO:0043190">
    <property type="term" value="C:ATP-binding cassette (ABC) transporter complex"/>
    <property type="evidence" value="ECO:0007669"/>
    <property type="project" value="InterPro"/>
</dbReference>
<keyword evidence="3" id="KW-1185">Reference proteome</keyword>
<evidence type="ECO:0000259" key="1">
    <source>
        <dbReference type="Pfam" id="PF04069"/>
    </source>
</evidence>
<comment type="caution">
    <text evidence="2">The sequence shown here is derived from an EMBL/GenBank/DDBJ whole genome shotgun (WGS) entry which is preliminary data.</text>
</comment>
<dbReference type="Gene3D" id="3.40.190.10">
    <property type="entry name" value="Periplasmic binding protein-like II"/>
    <property type="match status" value="1"/>
</dbReference>
<protein>
    <submittedName>
        <fullName evidence="2">ABC transporter substrate-binding protein</fullName>
    </submittedName>
</protein>
<evidence type="ECO:0000313" key="2">
    <source>
        <dbReference type="EMBL" id="MCD7109955.1"/>
    </source>
</evidence>
<accession>A0A9X1NTC0</accession>
<organism evidence="2 3">
    <name type="scientific">Rhizobium quercicola</name>
    <dbReference type="NCBI Taxonomy" id="2901226"/>
    <lineage>
        <taxon>Bacteria</taxon>
        <taxon>Pseudomonadati</taxon>
        <taxon>Pseudomonadota</taxon>
        <taxon>Alphaproteobacteria</taxon>
        <taxon>Hyphomicrobiales</taxon>
        <taxon>Rhizobiaceae</taxon>
        <taxon>Rhizobium/Agrobacterium group</taxon>
        <taxon>Rhizobium</taxon>
    </lineage>
</organism>